<dbReference type="GO" id="GO:0071555">
    <property type="term" value="P:cell wall organization"/>
    <property type="evidence" value="ECO:0007669"/>
    <property type="project" value="UniProtKB-KW"/>
</dbReference>
<dbReference type="GO" id="GO:0009254">
    <property type="term" value="P:peptidoglycan turnover"/>
    <property type="evidence" value="ECO:0007669"/>
    <property type="project" value="UniProtKB-UniRule"/>
</dbReference>
<dbReference type="InterPro" id="IPR022956">
    <property type="entry name" value="Beta_hexosaminidase_bac"/>
</dbReference>
<evidence type="ECO:0000313" key="14">
    <source>
        <dbReference type="Proteomes" id="UP001169862"/>
    </source>
</evidence>
<evidence type="ECO:0000256" key="4">
    <source>
        <dbReference type="ARBA" id="ARBA00022801"/>
    </source>
</evidence>
<keyword evidence="9 11" id="KW-0961">Cell wall biogenesis/degradation</keyword>
<comment type="pathway">
    <text evidence="10 11">Cell wall biogenesis; peptidoglycan recycling.</text>
</comment>
<dbReference type="AlphaFoldDB" id="A0AAW7XD15"/>
<dbReference type="GO" id="GO:0005975">
    <property type="term" value="P:carbohydrate metabolic process"/>
    <property type="evidence" value="ECO:0007669"/>
    <property type="project" value="InterPro"/>
</dbReference>
<dbReference type="GO" id="GO:0005737">
    <property type="term" value="C:cytoplasm"/>
    <property type="evidence" value="ECO:0007669"/>
    <property type="project" value="UniProtKB-SubCell"/>
</dbReference>
<comment type="subcellular location">
    <subcellularLocation>
        <location evidence="11">Cytoplasm</location>
    </subcellularLocation>
</comment>
<keyword evidence="7 11" id="KW-0326">Glycosidase</keyword>
<keyword evidence="3 11" id="KW-0132">Cell division</keyword>
<evidence type="ECO:0000256" key="5">
    <source>
        <dbReference type="ARBA" id="ARBA00022960"/>
    </source>
</evidence>
<dbReference type="SUPFAM" id="SSF51445">
    <property type="entry name" value="(Trans)glycosidases"/>
    <property type="match status" value="1"/>
</dbReference>
<dbReference type="Proteomes" id="UP001169862">
    <property type="component" value="Unassembled WGS sequence"/>
</dbReference>
<reference evidence="13" key="1">
    <citation type="submission" date="2023-07" db="EMBL/GenBank/DDBJ databases">
        <title>Genome content predicts the carbon catabolic preferences of heterotrophic bacteria.</title>
        <authorList>
            <person name="Gralka M."/>
        </authorList>
    </citation>
    <scope>NUCLEOTIDE SEQUENCE</scope>
    <source>
        <strain evidence="13">I2M16</strain>
    </source>
</reference>
<dbReference type="Gene3D" id="3.20.20.300">
    <property type="entry name" value="Glycoside hydrolase, family 3, N-terminal domain"/>
    <property type="match status" value="1"/>
</dbReference>
<evidence type="ECO:0000259" key="12">
    <source>
        <dbReference type="Pfam" id="PF00933"/>
    </source>
</evidence>
<dbReference type="InterPro" id="IPR001764">
    <property type="entry name" value="Glyco_hydro_3_N"/>
</dbReference>
<dbReference type="InterPro" id="IPR036962">
    <property type="entry name" value="Glyco_hydro_3_N_sf"/>
</dbReference>
<feature type="active site" description="Proton donor/acceptor" evidence="11">
    <location>
        <position position="180"/>
    </location>
</feature>
<evidence type="ECO:0000256" key="9">
    <source>
        <dbReference type="ARBA" id="ARBA00023316"/>
    </source>
</evidence>
<feature type="active site" description="Nucleophile" evidence="11">
    <location>
        <position position="251"/>
    </location>
</feature>
<evidence type="ECO:0000256" key="7">
    <source>
        <dbReference type="ARBA" id="ARBA00023295"/>
    </source>
</evidence>
<feature type="binding site" evidence="11">
    <location>
        <position position="137"/>
    </location>
    <ligand>
        <name>substrate</name>
    </ligand>
</feature>
<dbReference type="InterPro" id="IPR017853">
    <property type="entry name" value="GH"/>
</dbReference>
<dbReference type="GO" id="GO:0051301">
    <property type="term" value="P:cell division"/>
    <property type="evidence" value="ECO:0007669"/>
    <property type="project" value="UniProtKB-KW"/>
</dbReference>
<evidence type="ECO:0000256" key="3">
    <source>
        <dbReference type="ARBA" id="ARBA00022618"/>
    </source>
</evidence>
<evidence type="ECO:0000313" key="13">
    <source>
        <dbReference type="EMBL" id="MDO6452099.1"/>
    </source>
</evidence>
<comment type="caution">
    <text evidence="13">The sequence shown here is derived from an EMBL/GenBank/DDBJ whole genome shotgun (WGS) entry which is preliminary data.</text>
</comment>
<evidence type="ECO:0000256" key="8">
    <source>
        <dbReference type="ARBA" id="ARBA00023306"/>
    </source>
</evidence>
<dbReference type="FunFam" id="3.20.20.300:FF:000001">
    <property type="entry name" value="Beta-hexosaminidase"/>
    <property type="match status" value="1"/>
</dbReference>
<keyword evidence="2 11" id="KW-0963">Cytoplasm</keyword>
<dbReference type="PANTHER" id="PTHR30480">
    <property type="entry name" value="BETA-HEXOSAMINIDASE-RELATED"/>
    <property type="match status" value="1"/>
</dbReference>
<evidence type="ECO:0000256" key="1">
    <source>
        <dbReference type="ARBA" id="ARBA00001231"/>
    </source>
</evidence>
<feature type="binding site" evidence="11">
    <location>
        <begin position="167"/>
        <end position="168"/>
    </location>
    <ligand>
        <name>substrate</name>
    </ligand>
</feature>
<keyword evidence="4 11" id="KW-0378">Hydrolase</keyword>
<evidence type="ECO:0000256" key="11">
    <source>
        <dbReference type="HAMAP-Rule" id="MF_00364"/>
    </source>
</evidence>
<keyword evidence="8 11" id="KW-0131">Cell cycle</keyword>
<dbReference type="PANTHER" id="PTHR30480:SF13">
    <property type="entry name" value="BETA-HEXOSAMINIDASE"/>
    <property type="match status" value="1"/>
</dbReference>
<dbReference type="GO" id="GO:0009252">
    <property type="term" value="P:peptidoglycan biosynthetic process"/>
    <property type="evidence" value="ECO:0007669"/>
    <property type="project" value="UniProtKB-KW"/>
</dbReference>
<gene>
    <name evidence="11 13" type="primary">nagZ</name>
    <name evidence="13" type="ORF">Q4490_00850</name>
</gene>
<dbReference type="NCBIfam" id="NF003740">
    <property type="entry name" value="PRK05337.1"/>
    <property type="match status" value="1"/>
</dbReference>
<keyword evidence="5 11" id="KW-0133">Cell shape</keyword>
<name>A0AAW7XD15_9GAMM</name>
<accession>A0AAW7XD15</accession>
<evidence type="ECO:0000256" key="2">
    <source>
        <dbReference type="ARBA" id="ARBA00022490"/>
    </source>
</evidence>
<organism evidence="13 14">
    <name type="scientific">Neptunomonas phycophila</name>
    <dbReference type="NCBI Taxonomy" id="1572645"/>
    <lineage>
        <taxon>Bacteria</taxon>
        <taxon>Pseudomonadati</taxon>
        <taxon>Pseudomonadota</taxon>
        <taxon>Gammaproteobacteria</taxon>
        <taxon>Oceanospirillales</taxon>
        <taxon>Oceanospirillaceae</taxon>
        <taxon>Neptunomonas</taxon>
    </lineage>
</organism>
<dbReference type="PROSITE" id="PS00775">
    <property type="entry name" value="GLYCOSYL_HYDROL_F3"/>
    <property type="match status" value="1"/>
</dbReference>
<dbReference type="RefSeq" id="WP_303548091.1">
    <property type="nucleotide sequence ID" value="NZ_JAUOPG010000001.1"/>
</dbReference>
<sequence length="337" mass="37342">MSTGCVMLDVAGHELTDMERQRLQHPHVGGLILFARNYQSKQQLRSLVADIRQVAPDIIIAVDQEGGRVQRFRDEFMRLPAMKVIADRWLDRPKEAVALSEMIGWLMAAELIDLDIDISFAPVLDLDLERSQIIGDRAFGSTPEQVMALASAFMKGMHSAGMAATGKHFPGHGWVIADSHLAVPTDERPFSVIAQQDMQPFKFMIEQGLDAIMPAHVIYTQVTENTAGFSPFWLQEVLRQQLGFEGVIFSDDLSMEGASVAGGYPERAAAALKAGCDMVLVCNKPEAADQVLGYLDSLEDGGLSHRSLRISRMRHKNKVLDQLRIADVKQQVEMELA</sequence>
<dbReference type="InterPro" id="IPR019800">
    <property type="entry name" value="Glyco_hydro_3_AS"/>
</dbReference>
<comment type="similarity">
    <text evidence="11">Belongs to the glycosyl hydrolase 3 family. NagZ subfamily.</text>
</comment>
<feature type="binding site" evidence="11">
    <location>
        <position position="71"/>
    </location>
    <ligand>
        <name>substrate</name>
    </ligand>
</feature>
<evidence type="ECO:0000256" key="6">
    <source>
        <dbReference type="ARBA" id="ARBA00022984"/>
    </source>
</evidence>
<feature type="binding site" evidence="11">
    <location>
        <position position="63"/>
    </location>
    <ligand>
        <name>substrate</name>
    </ligand>
</feature>
<keyword evidence="6 11" id="KW-0573">Peptidoglycan synthesis</keyword>
<dbReference type="GO" id="GO:0008360">
    <property type="term" value="P:regulation of cell shape"/>
    <property type="evidence" value="ECO:0007669"/>
    <property type="project" value="UniProtKB-KW"/>
</dbReference>
<dbReference type="EMBL" id="JAUOPG010000001">
    <property type="protein sequence ID" value="MDO6452099.1"/>
    <property type="molecule type" value="Genomic_DNA"/>
</dbReference>
<feature type="domain" description="Glycoside hydrolase family 3 N-terminal" evidence="12">
    <location>
        <begin position="14"/>
        <end position="298"/>
    </location>
</feature>
<protein>
    <recommendedName>
        <fullName evidence="11">Beta-hexosaminidase</fullName>
        <ecNumber evidence="11">3.2.1.52</ecNumber>
    </recommendedName>
    <alternativeName>
        <fullName evidence="11">Beta-N-acetylhexosaminidase</fullName>
    </alternativeName>
    <alternativeName>
        <fullName evidence="11">N-acetyl-beta-glucosaminidase</fullName>
    </alternativeName>
</protein>
<dbReference type="EC" id="3.2.1.52" evidence="11"/>
<proteinExistence type="inferred from homology"/>
<comment type="catalytic activity">
    <reaction evidence="1 11">
        <text>Hydrolysis of terminal non-reducing N-acetyl-D-hexosamine residues in N-acetyl-beta-D-hexosaminides.</text>
        <dbReference type="EC" id="3.2.1.52"/>
    </reaction>
</comment>
<comment type="function">
    <text evidence="11">Plays a role in peptidoglycan recycling by cleaving the terminal beta-1,4-linked N-acetylglucosamine (GlcNAc) from peptide-linked peptidoglycan fragments, giving rise to free GlcNAc, anhydro-N-acetylmuramic acid and anhydro-N-acetylmuramic acid-linked peptides.</text>
</comment>
<dbReference type="HAMAP" id="MF_00364">
    <property type="entry name" value="NagZ"/>
    <property type="match status" value="1"/>
</dbReference>
<feature type="site" description="Important for catalytic activity" evidence="11">
    <location>
        <position position="178"/>
    </location>
</feature>
<dbReference type="GO" id="GO:0004563">
    <property type="term" value="F:beta-N-acetylhexosaminidase activity"/>
    <property type="evidence" value="ECO:0007669"/>
    <property type="project" value="UniProtKB-UniRule"/>
</dbReference>
<dbReference type="Pfam" id="PF00933">
    <property type="entry name" value="Glyco_hydro_3"/>
    <property type="match status" value="1"/>
</dbReference>
<dbReference type="InterPro" id="IPR050226">
    <property type="entry name" value="NagZ_Beta-hexosaminidase"/>
</dbReference>
<evidence type="ECO:0000256" key="10">
    <source>
        <dbReference type="ARBA" id="ARBA00037880"/>
    </source>
</evidence>